<protein>
    <submittedName>
        <fullName evidence="1">Uncharacterized protein</fullName>
    </submittedName>
</protein>
<dbReference type="GeneID" id="64706642"/>
<dbReference type="RefSeq" id="XP_041285136.1">
    <property type="nucleotide sequence ID" value="XM_041444383.1"/>
</dbReference>
<dbReference type="AlphaFoldDB" id="A0A9P7ESR2"/>
<comment type="caution">
    <text evidence="1">The sequence shown here is derived from an EMBL/GenBank/DDBJ whole genome shotgun (WGS) entry which is preliminary data.</text>
</comment>
<evidence type="ECO:0000313" key="1">
    <source>
        <dbReference type="EMBL" id="KAG2087202.1"/>
    </source>
</evidence>
<keyword evidence="2" id="KW-1185">Reference proteome</keyword>
<accession>A0A9P7ESR2</accession>
<dbReference type="Proteomes" id="UP000823399">
    <property type="component" value="Unassembled WGS sequence"/>
</dbReference>
<reference evidence="1" key="1">
    <citation type="journal article" date="2020" name="New Phytol.">
        <title>Comparative genomics reveals dynamic genome evolution in host specialist ectomycorrhizal fungi.</title>
        <authorList>
            <person name="Lofgren L.A."/>
            <person name="Nguyen N.H."/>
            <person name="Vilgalys R."/>
            <person name="Ruytinx J."/>
            <person name="Liao H.L."/>
            <person name="Branco S."/>
            <person name="Kuo A."/>
            <person name="LaButti K."/>
            <person name="Lipzen A."/>
            <person name="Andreopoulos W."/>
            <person name="Pangilinan J."/>
            <person name="Riley R."/>
            <person name="Hundley H."/>
            <person name="Na H."/>
            <person name="Barry K."/>
            <person name="Grigoriev I.V."/>
            <person name="Stajich J.E."/>
            <person name="Kennedy P.G."/>
        </authorList>
    </citation>
    <scope>NUCLEOTIDE SEQUENCE</scope>
    <source>
        <strain evidence="1">FC423</strain>
    </source>
</reference>
<gene>
    <name evidence="1" type="ORF">F5147DRAFT_841485</name>
</gene>
<evidence type="ECO:0000313" key="2">
    <source>
        <dbReference type="Proteomes" id="UP000823399"/>
    </source>
</evidence>
<name>A0A9P7ESR2_9AGAM</name>
<dbReference type="EMBL" id="JABBWM010000135">
    <property type="protein sequence ID" value="KAG2087202.1"/>
    <property type="molecule type" value="Genomic_DNA"/>
</dbReference>
<dbReference type="OrthoDB" id="2689796at2759"/>
<sequence length="107" mass="11844">MATACSFHGIVGIQNATPYSLDSKKRFWKMEGFVPVSLDPEDSIGDPPVSVFVFGGKTAPPEDGINFVSLLRLSTKRLPCLSHQIRPRSESSRVLMNVFHNNTLHTD</sequence>
<proteinExistence type="predicted"/>
<organism evidence="1 2">
    <name type="scientific">Suillus discolor</name>
    <dbReference type="NCBI Taxonomy" id="1912936"/>
    <lineage>
        <taxon>Eukaryota</taxon>
        <taxon>Fungi</taxon>
        <taxon>Dikarya</taxon>
        <taxon>Basidiomycota</taxon>
        <taxon>Agaricomycotina</taxon>
        <taxon>Agaricomycetes</taxon>
        <taxon>Agaricomycetidae</taxon>
        <taxon>Boletales</taxon>
        <taxon>Suillineae</taxon>
        <taxon>Suillaceae</taxon>
        <taxon>Suillus</taxon>
    </lineage>
</organism>